<reference evidence="2" key="2">
    <citation type="submission" date="2015-03" db="UniProtKB">
        <authorList>
            <consortium name="EnsemblPlants"/>
        </authorList>
    </citation>
    <scope>IDENTIFICATION</scope>
</reference>
<name>A0A0D3F318_9ORYZ</name>
<evidence type="ECO:0000256" key="1">
    <source>
        <dbReference type="SAM" id="MobiDB-lite"/>
    </source>
</evidence>
<evidence type="ECO:0000313" key="2">
    <source>
        <dbReference type="EnsemblPlants" id="OBART02G10490.1"/>
    </source>
</evidence>
<dbReference type="EnsemblPlants" id="OBART02G10490.1">
    <property type="protein sequence ID" value="OBART02G10490.1"/>
    <property type="gene ID" value="OBART02G10490"/>
</dbReference>
<dbReference type="AlphaFoldDB" id="A0A0D3F318"/>
<accession>A0A0D3F318</accession>
<feature type="region of interest" description="Disordered" evidence="1">
    <location>
        <begin position="1"/>
        <end position="77"/>
    </location>
</feature>
<feature type="compositionally biased region" description="Polar residues" evidence="1">
    <location>
        <begin position="1"/>
        <end position="15"/>
    </location>
</feature>
<feature type="compositionally biased region" description="Polar residues" evidence="1">
    <location>
        <begin position="68"/>
        <end position="77"/>
    </location>
</feature>
<sequence length="77" mass="8270">MVEICRSSTTVVASKQSSPSPSSSAGASQGETLPRGSEMIPPAVTVAESSRWKEQQHQQQAVPWAKLLSQSSRRCMP</sequence>
<feature type="compositionally biased region" description="Low complexity" evidence="1">
    <location>
        <begin position="16"/>
        <end position="30"/>
    </location>
</feature>
<proteinExistence type="predicted"/>
<protein>
    <submittedName>
        <fullName evidence="2">Uncharacterized protein</fullName>
    </submittedName>
</protein>
<keyword evidence="3" id="KW-1185">Reference proteome</keyword>
<reference evidence="2" key="1">
    <citation type="journal article" date="2009" name="Rice">
        <title>De Novo Next Generation Sequencing of Plant Genomes.</title>
        <authorList>
            <person name="Rounsley S."/>
            <person name="Marri P.R."/>
            <person name="Yu Y."/>
            <person name="He R."/>
            <person name="Sisneros N."/>
            <person name="Goicoechea J.L."/>
            <person name="Lee S.J."/>
            <person name="Angelova A."/>
            <person name="Kudrna D."/>
            <person name="Luo M."/>
            <person name="Affourtit J."/>
            <person name="Desany B."/>
            <person name="Knight J."/>
            <person name="Niazi F."/>
            <person name="Egholm M."/>
            <person name="Wing R.A."/>
        </authorList>
    </citation>
    <scope>NUCLEOTIDE SEQUENCE [LARGE SCALE GENOMIC DNA]</scope>
    <source>
        <strain evidence="2">cv. IRGC 105608</strain>
    </source>
</reference>
<organism evidence="2">
    <name type="scientific">Oryza barthii</name>
    <dbReference type="NCBI Taxonomy" id="65489"/>
    <lineage>
        <taxon>Eukaryota</taxon>
        <taxon>Viridiplantae</taxon>
        <taxon>Streptophyta</taxon>
        <taxon>Embryophyta</taxon>
        <taxon>Tracheophyta</taxon>
        <taxon>Spermatophyta</taxon>
        <taxon>Magnoliopsida</taxon>
        <taxon>Liliopsida</taxon>
        <taxon>Poales</taxon>
        <taxon>Poaceae</taxon>
        <taxon>BOP clade</taxon>
        <taxon>Oryzoideae</taxon>
        <taxon>Oryzeae</taxon>
        <taxon>Oryzinae</taxon>
        <taxon>Oryza</taxon>
    </lineage>
</organism>
<dbReference type="Gramene" id="OBART02G10490.1">
    <property type="protein sequence ID" value="OBART02G10490.1"/>
    <property type="gene ID" value="OBART02G10490"/>
</dbReference>
<dbReference type="Proteomes" id="UP000026960">
    <property type="component" value="Chromosome 2"/>
</dbReference>
<dbReference type="HOGENOM" id="CLU_198559_0_0_1"/>
<evidence type="ECO:0000313" key="3">
    <source>
        <dbReference type="Proteomes" id="UP000026960"/>
    </source>
</evidence>
<dbReference type="PaxDb" id="65489-OBART02G10490.1"/>